<evidence type="ECO:0000256" key="4">
    <source>
        <dbReference type="ARBA" id="ARBA00022702"/>
    </source>
</evidence>
<dbReference type="InterPro" id="IPR001483">
    <property type="entry name" value="Urotensin_II"/>
</dbReference>
<keyword evidence="4 6" id="KW-0372">Hormone</keyword>
<reference evidence="7" key="1">
    <citation type="submission" date="2021-06" db="EMBL/GenBank/DDBJ databases">
        <authorList>
            <consortium name="Wellcome Sanger Institute Data Sharing"/>
        </authorList>
    </citation>
    <scope>NUCLEOTIDE SEQUENCE [LARGE SCALE GENOMIC DNA]</scope>
</reference>
<evidence type="ECO:0000256" key="6">
    <source>
        <dbReference type="RuleBase" id="RU000636"/>
    </source>
</evidence>
<dbReference type="Proteomes" id="UP000694620">
    <property type="component" value="Chromosome 8"/>
</dbReference>
<reference evidence="7" key="3">
    <citation type="submission" date="2025-09" db="UniProtKB">
        <authorList>
            <consortium name="Ensembl"/>
        </authorList>
    </citation>
    <scope>IDENTIFICATION</scope>
</reference>
<evidence type="ECO:0000313" key="8">
    <source>
        <dbReference type="Proteomes" id="UP000694620"/>
    </source>
</evidence>
<evidence type="ECO:0000256" key="1">
    <source>
        <dbReference type="ARBA" id="ARBA00004613"/>
    </source>
</evidence>
<evidence type="ECO:0000256" key="2">
    <source>
        <dbReference type="ARBA" id="ARBA00006719"/>
    </source>
</evidence>
<dbReference type="GO" id="GO:0005179">
    <property type="term" value="F:hormone activity"/>
    <property type="evidence" value="ECO:0007669"/>
    <property type="project" value="UniProtKB-KW"/>
</dbReference>
<name>A0A8C4X775_ERPCA</name>
<dbReference type="Pfam" id="PF02083">
    <property type="entry name" value="Urotensin_II"/>
    <property type="match status" value="1"/>
</dbReference>
<keyword evidence="5" id="KW-1015">Disulfide bond</keyword>
<protein>
    <submittedName>
        <fullName evidence="7">Uncharacterized protein</fullName>
    </submittedName>
</protein>
<comment type="similarity">
    <text evidence="2 6">Belongs to the urotensin-2 family.</text>
</comment>
<comment type="subcellular location">
    <subcellularLocation>
        <location evidence="1 6">Secreted</location>
    </subcellularLocation>
</comment>
<dbReference type="AlphaFoldDB" id="A0A8C4X775"/>
<dbReference type="GO" id="GO:0008217">
    <property type="term" value="P:regulation of blood pressure"/>
    <property type="evidence" value="ECO:0007669"/>
    <property type="project" value="InterPro"/>
</dbReference>
<dbReference type="Ensembl" id="ENSECRT00000009975.1">
    <property type="protein sequence ID" value="ENSECRP00000009810.1"/>
    <property type="gene ID" value="ENSECRG00000006574.1"/>
</dbReference>
<organism evidence="7 8">
    <name type="scientific">Erpetoichthys calabaricus</name>
    <name type="common">Rope fish</name>
    <name type="synonym">Calamoichthys calabaricus</name>
    <dbReference type="NCBI Taxonomy" id="27687"/>
    <lineage>
        <taxon>Eukaryota</taxon>
        <taxon>Metazoa</taxon>
        <taxon>Chordata</taxon>
        <taxon>Craniata</taxon>
        <taxon>Vertebrata</taxon>
        <taxon>Euteleostomi</taxon>
        <taxon>Actinopterygii</taxon>
        <taxon>Polypteriformes</taxon>
        <taxon>Polypteridae</taxon>
        <taxon>Erpetoichthys</taxon>
    </lineage>
</organism>
<keyword evidence="3" id="KW-0964">Secreted</keyword>
<sequence length="71" mass="8484">MNSTRLSRFLIMHSLPRVPDGVVVQILKSENKSFFYLYHITLLWLPKNPILGRKLFRKRGNPSECFWKYCV</sequence>
<evidence type="ECO:0000313" key="7">
    <source>
        <dbReference type="Ensembl" id="ENSECRP00000009810.1"/>
    </source>
</evidence>
<keyword evidence="8" id="KW-1185">Reference proteome</keyword>
<dbReference type="PROSITE" id="PS00984">
    <property type="entry name" value="UROTENSIN_II"/>
    <property type="match status" value="1"/>
</dbReference>
<evidence type="ECO:0000256" key="5">
    <source>
        <dbReference type="ARBA" id="ARBA00023157"/>
    </source>
</evidence>
<proteinExistence type="inferred from homology"/>
<evidence type="ECO:0000256" key="3">
    <source>
        <dbReference type="ARBA" id="ARBA00022525"/>
    </source>
</evidence>
<dbReference type="GO" id="GO:0005576">
    <property type="term" value="C:extracellular region"/>
    <property type="evidence" value="ECO:0007669"/>
    <property type="project" value="UniProtKB-SubCell"/>
</dbReference>
<accession>A0A8C4X775</accession>
<dbReference type="GO" id="GO:0097746">
    <property type="term" value="P:blood vessel diameter maintenance"/>
    <property type="evidence" value="ECO:0007669"/>
    <property type="project" value="InterPro"/>
</dbReference>
<reference evidence="7" key="2">
    <citation type="submission" date="2025-08" db="UniProtKB">
        <authorList>
            <consortium name="Ensembl"/>
        </authorList>
    </citation>
    <scope>IDENTIFICATION</scope>
</reference>